<evidence type="ECO:0000313" key="8">
    <source>
        <dbReference type="EMBL" id="PRY25777.1"/>
    </source>
</evidence>
<reference evidence="8 9" key="1">
    <citation type="submission" date="2018-03" db="EMBL/GenBank/DDBJ databases">
        <title>Genomic Encyclopedia of Archaeal and Bacterial Type Strains, Phase II (KMG-II): from individual species to whole genera.</title>
        <authorList>
            <person name="Goeker M."/>
        </authorList>
    </citation>
    <scope>NUCLEOTIDE SEQUENCE [LARGE SCALE GENOMIC DNA]</scope>
    <source>
        <strain evidence="8 9">DSM 45348</strain>
    </source>
</reference>
<dbReference type="Proteomes" id="UP000239209">
    <property type="component" value="Unassembled WGS sequence"/>
</dbReference>
<keyword evidence="5" id="KW-0547">Nucleotide-binding</keyword>
<dbReference type="PIRSF" id="PIRSF000188">
    <property type="entry name" value="Phe_leu_dh"/>
    <property type="match status" value="1"/>
</dbReference>
<comment type="caution">
    <text evidence="8">The sequence shown here is derived from an EMBL/GenBank/DDBJ whole genome shotgun (WGS) entry which is preliminary data.</text>
</comment>
<dbReference type="SMART" id="SM00839">
    <property type="entry name" value="ELFV_dehydrog"/>
    <property type="match status" value="1"/>
</dbReference>
<evidence type="ECO:0000256" key="2">
    <source>
        <dbReference type="ARBA" id="ARBA00023002"/>
    </source>
</evidence>
<feature type="binding site" evidence="5">
    <location>
        <begin position="198"/>
        <end position="203"/>
    </location>
    <ligand>
        <name>NAD(+)</name>
        <dbReference type="ChEBI" id="CHEBI:57540"/>
    </ligand>
</feature>
<dbReference type="PANTHER" id="PTHR42722:SF1">
    <property type="entry name" value="VALINE DEHYDROGENASE"/>
    <property type="match status" value="1"/>
</dbReference>
<accession>A0A2T0RX99</accession>
<feature type="domain" description="Glutamate/phenylalanine/leucine/valine/L-tryptophan dehydrogenase C-terminal" evidence="7">
    <location>
        <begin position="161"/>
        <end position="371"/>
    </location>
</feature>
<dbReference type="GO" id="GO:0000166">
    <property type="term" value="F:nucleotide binding"/>
    <property type="evidence" value="ECO:0007669"/>
    <property type="project" value="UniProtKB-KW"/>
</dbReference>
<dbReference type="InterPro" id="IPR016211">
    <property type="entry name" value="Glu/Phe/Leu/Val/Trp_DH_bac/arc"/>
</dbReference>
<dbReference type="EMBL" id="PVZG01000012">
    <property type="protein sequence ID" value="PRY25777.1"/>
    <property type="molecule type" value="Genomic_DNA"/>
</dbReference>
<dbReference type="SUPFAM" id="SSF51735">
    <property type="entry name" value="NAD(P)-binding Rossmann-fold domains"/>
    <property type="match status" value="1"/>
</dbReference>
<dbReference type="InterPro" id="IPR006097">
    <property type="entry name" value="Glu/Leu/Phe/Val/Trp_DH_dimer"/>
</dbReference>
<dbReference type="Pfam" id="PF02812">
    <property type="entry name" value="ELFV_dehydrog_N"/>
    <property type="match status" value="1"/>
</dbReference>
<evidence type="ECO:0000256" key="5">
    <source>
        <dbReference type="PIRSR" id="PIRSR000188-2"/>
    </source>
</evidence>
<dbReference type="GO" id="GO:0016639">
    <property type="term" value="F:oxidoreductase activity, acting on the CH-NH2 group of donors, NAD or NADP as acceptor"/>
    <property type="evidence" value="ECO:0007669"/>
    <property type="project" value="InterPro"/>
</dbReference>
<keyword evidence="3 5" id="KW-0520">NAD</keyword>
<dbReference type="GO" id="GO:0006520">
    <property type="term" value="P:amino acid metabolic process"/>
    <property type="evidence" value="ECO:0007669"/>
    <property type="project" value="InterPro"/>
</dbReference>
<name>A0A2T0RX99_9ACTN</name>
<evidence type="ECO:0000256" key="1">
    <source>
        <dbReference type="ARBA" id="ARBA00006382"/>
    </source>
</evidence>
<dbReference type="InterPro" id="IPR033524">
    <property type="entry name" value="Glu/Leu/Phe/Val_DH_AS"/>
</dbReference>
<feature type="active site" description="Proton donor/acceptor" evidence="4">
    <location>
        <position position="97"/>
    </location>
</feature>
<proteinExistence type="inferred from homology"/>
<evidence type="ECO:0000256" key="6">
    <source>
        <dbReference type="RuleBase" id="RU004417"/>
    </source>
</evidence>
<gene>
    <name evidence="8" type="ORF">CLV70_112143</name>
</gene>
<dbReference type="PROSITE" id="PS00074">
    <property type="entry name" value="GLFV_DEHYDROGENASE"/>
    <property type="match status" value="1"/>
</dbReference>
<protein>
    <submittedName>
        <fullName evidence="8">Valine dehydrogenase (NAD+)</fullName>
    </submittedName>
</protein>
<dbReference type="InterPro" id="IPR036291">
    <property type="entry name" value="NAD(P)-bd_dom_sf"/>
</dbReference>
<organism evidence="8 9">
    <name type="scientific">Pseudosporangium ferrugineum</name>
    <dbReference type="NCBI Taxonomy" id="439699"/>
    <lineage>
        <taxon>Bacteria</taxon>
        <taxon>Bacillati</taxon>
        <taxon>Actinomycetota</taxon>
        <taxon>Actinomycetes</taxon>
        <taxon>Micromonosporales</taxon>
        <taxon>Micromonosporaceae</taxon>
        <taxon>Pseudosporangium</taxon>
    </lineage>
</organism>
<dbReference type="PANTHER" id="PTHR42722">
    <property type="entry name" value="LEUCINE DEHYDROGENASE"/>
    <property type="match status" value="1"/>
</dbReference>
<dbReference type="OrthoDB" id="9803297at2"/>
<evidence type="ECO:0000313" key="9">
    <source>
        <dbReference type="Proteomes" id="UP000239209"/>
    </source>
</evidence>
<evidence type="ECO:0000259" key="7">
    <source>
        <dbReference type="SMART" id="SM00839"/>
    </source>
</evidence>
<dbReference type="InterPro" id="IPR046346">
    <property type="entry name" value="Aminoacid_DH-like_N_sf"/>
</dbReference>
<dbReference type="PRINTS" id="PR00082">
    <property type="entry name" value="GLFDHDRGNASE"/>
</dbReference>
<dbReference type="CDD" id="cd01075">
    <property type="entry name" value="NAD_bind_Leu_Phe_Val_DH"/>
    <property type="match status" value="1"/>
</dbReference>
<dbReference type="InterPro" id="IPR006096">
    <property type="entry name" value="Glu/Leu/Phe/Val/Trp_DH_C"/>
</dbReference>
<comment type="similarity">
    <text evidence="1 6">Belongs to the Glu/Leu/Phe/Val dehydrogenases family.</text>
</comment>
<dbReference type="Gene3D" id="3.40.50.10860">
    <property type="entry name" value="Leucine Dehydrogenase, chain A, domain 1"/>
    <property type="match status" value="1"/>
</dbReference>
<keyword evidence="2 6" id="KW-0560">Oxidoreductase</keyword>
<dbReference type="AlphaFoldDB" id="A0A2T0RX99"/>
<evidence type="ECO:0000256" key="4">
    <source>
        <dbReference type="PIRSR" id="PIRSR000188-1"/>
    </source>
</evidence>
<dbReference type="Gene3D" id="3.40.50.720">
    <property type="entry name" value="NAD(P)-binding Rossmann-like Domain"/>
    <property type="match status" value="1"/>
</dbReference>
<dbReference type="InterPro" id="IPR006095">
    <property type="entry name" value="Glu/Leu/Phe/Val/Trp_DH"/>
</dbReference>
<dbReference type="SUPFAM" id="SSF53223">
    <property type="entry name" value="Aminoacid dehydrogenase-like, N-terminal domain"/>
    <property type="match status" value="1"/>
</dbReference>
<dbReference type="RefSeq" id="WP_106128963.1">
    <property type="nucleotide sequence ID" value="NZ_PVZG01000012.1"/>
</dbReference>
<dbReference type="FunFam" id="3.40.50.10860:FF:000010">
    <property type="entry name" value="Leucine dehydrogenase"/>
    <property type="match status" value="1"/>
</dbReference>
<dbReference type="Pfam" id="PF00208">
    <property type="entry name" value="ELFV_dehydrog"/>
    <property type="match status" value="1"/>
</dbReference>
<evidence type="ECO:0000256" key="3">
    <source>
        <dbReference type="ARBA" id="ARBA00023027"/>
    </source>
</evidence>
<keyword evidence="9" id="KW-1185">Reference proteome</keyword>
<sequence>MATQRTSPRTAGVRTPPRAAGVLSRESGHEQVVFCHEPRSGLRAIIAIYSTALGPALGGTRFYPYACEEDALADVLELSKGMAYKNAIAGLDLGGGKAVIIGDPERDKSEMLLRAFGRFVQSLAGRYITACDIGTFSADMDVVARESSYVTGRSTELGGAGDSAVLTAHGVLLGMRAAGEQVWGRWGAPWQRRIGIQGVGKVGFRLARTLAEEGATVIVHDVDQRALDRARAEIPGVQIAPDLDALLTADLDVFAPCAMGGVLDERTVSRLSARVVCGAANNQLADETVAKLLDDRGILYAPDYVVNAGGVIQVADEIGGFDLVRATKRADRIYDVTREIFRRGAADRVRPDVAAARIAEARMADLAAVRTVHLPRTA</sequence>